<feature type="region of interest" description="Disordered" evidence="1">
    <location>
        <begin position="86"/>
        <end position="148"/>
    </location>
</feature>
<dbReference type="AlphaFoldDB" id="W3X288"/>
<accession>W3X288</accession>
<feature type="compositionally biased region" description="Basic residues" evidence="1">
    <location>
        <begin position="11"/>
        <end position="24"/>
    </location>
</feature>
<keyword evidence="3" id="KW-1185">Reference proteome</keyword>
<evidence type="ECO:0000313" key="2">
    <source>
        <dbReference type="EMBL" id="ETS80228.1"/>
    </source>
</evidence>
<dbReference type="RefSeq" id="XP_007834529.1">
    <property type="nucleotide sequence ID" value="XM_007836338.1"/>
</dbReference>
<sequence length="249" mass="28537">MSGVNNDHGGHKGKNFNPHHKSIHHGQGTGPESASNHNQSSGDWKNTENTGGRVNRGGYKGKNFDPNYHNRFKKLTHLFDPIAELRPRHDLPPRPSFQSQFDKEIRNIPTGPKSQRVNYNHTAQRGPPPPRPQQDQHDQNRYHHRKRKLDQDADQWMCSCPRAPTRCHSQLLQQYEDDCREYRTQLAAGEHDIEVLGTTLQRFARANPDLEAQLVACYEAVEREIIEQEYAYFRESGPENTPTSNSASS</sequence>
<feature type="region of interest" description="Disordered" evidence="1">
    <location>
        <begin position="1"/>
        <end position="69"/>
    </location>
</feature>
<protein>
    <submittedName>
        <fullName evidence="2">Uncharacterized protein</fullName>
    </submittedName>
</protein>
<feature type="compositionally biased region" description="Polar residues" evidence="1">
    <location>
        <begin position="30"/>
        <end position="52"/>
    </location>
</feature>
<name>W3X288_PESFW</name>
<organism evidence="2 3">
    <name type="scientific">Pestalotiopsis fici (strain W106-1 / CGMCC3.15140)</name>
    <dbReference type="NCBI Taxonomy" id="1229662"/>
    <lineage>
        <taxon>Eukaryota</taxon>
        <taxon>Fungi</taxon>
        <taxon>Dikarya</taxon>
        <taxon>Ascomycota</taxon>
        <taxon>Pezizomycotina</taxon>
        <taxon>Sordariomycetes</taxon>
        <taxon>Xylariomycetidae</taxon>
        <taxon>Amphisphaeriales</taxon>
        <taxon>Sporocadaceae</taxon>
        <taxon>Pestalotiopsis</taxon>
    </lineage>
</organism>
<dbReference type="Proteomes" id="UP000030651">
    <property type="component" value="Unassembled WGS sequence"/>
</dbReference>
<dbReference type="KEGG" id="pfy:PFICI_07757"/>
<feature type="compositionally biased region" description="Polar residues" evidence="1">
    <location>
        <begin position="112"/>
        <end position="123"/>
    </location>
</feature>
<reference evidence="3" key="1">
    <citation type="journal article" date="2015" name="BMC Genomics">
        <title>Genomic and transcriptomic analysis of the endophytic fungus Pestalotiopsis fici reveals its lifestyle and high potential for synthesis of natural products.</title>
        <authorList>
            <person name="Wang X."/>
            <person name="Zhang X."/>
            <person name="Liu L."/>
            <person name="Xiang M."/>
            <person name="Wang W."/>
            <person name="Sun X."/>
            <person name="Che Y."/>
            <person name="Guo L."/>
            <person name="Liu G."/>
            <person name="Guo L."/>
            <person name="Wang C."/>
            <person name="Yin W.B."/>
            <person name="Stadler M."/>
            <person name="Zhang X."/>
            <person name="Liu X."/>
        </authorList>
    </citation>
    <scope>NUCLEOTIDE SEQUENCE [LARGE SCALE GENOMIC DNA]</scope>
    <source>
        <strain evidence="3">W106-1 / CGMCC3.15140</strain>
    </source>
</reference>
<dbReference type="HOGENOM" id="CLU_1116071_0_0_1"/>
<evidence type="ECO:0000256" key="1">
    <source>
        <dbReference type="SAM" id="MobiDB-lite"/>
    </source>
</evidence>
<proteinExistence type="predicted"/>
<dbReference type="EMBL" id="KI912113">
    <property type="protein sequence ID" value="ETS80228.1"/>
    <property type="molecule type" value="Genomic_DNA"/>
</dbReference>
<gene>
    <name evidence="2" type="ORF">PFICI_07757</name>
</gene>
<dbReference type="GeneID" id="19272770"/>
<dbReference type="InParanoid" id="W3X288"/>
<dbReference type="OrthoDB" id="10430824at2759"/>
<evidence type="ECO:0000313" key="3">
    <source>
        <dbReference type="Proteomes" id="UP000030651"/>
    </source>
</evidence>